<keyword evidence="2" id="KW-1185">Reference proteome</keyword>
<sequence length="379" mass="41654">MPSDDPARWRVLIAPVPIAPTKPLTLSHVKGLLWSDVLHRATGLLHSTDHLHSWTVGVDNAQTHGFWAHLDAVYPGMDFSAFDEEKIGGLYVAYQRERESGPALRGPIGGSGTLHPAGARILDLWADRYRELGIPDPGLRVHKPPLITLDALVDLLAERGLCVDHRPWNGPVYLDGTAHGLPLRRLAGADGQANYLAGVLRELVPLIGAYDAFVLPFDTGSLPDYVLVRYVLSRLGARVALVGVGRVRTDGRLTGPPRSSRYGGWEGRTAAALAGRFLDVVGPRTYRLGMRLYFIATLGRGDREPYRPELVGRCMTRAARLLARYPGDHDPAAPEPGLVPHLRRHARPHPYVDPYRLTTALLARDRAPAGRTLLEEVYV</sequence>
<accession>A0ABP6MD16</accession>
<dbReference type="RefSeq" id="WP_344520354.1">
    <property type="nucleotide sequence ID" value="NZ_BAAAUG010000031.1"/>
</dbReference>
<name>A0ABP6MD16_9ACTN</name>
<proteinExistence type="predicted"/>
<protein>
    <submittedName>
        <fullName evidence="1">Uncharacterized protein</fullName>
    </submittedName>
</protein>
<evidence type="ECO:0000313" key="2">
    <source>
        <dbReference type="Proteomes" id="UP001501637"/>
    </source>
</evidence>
<reference evidence="2" key="1">
    <citation type="journal article" date="2019" name="Int. J. Syst. Evol. Microbiol.">
        <title>The Global Catalogue of Microorganisms (GCM) 10K type strain sequencing project: providing services to taxonomists for standard genome sequencing and annotation.</title>
        <authorList>
            <consortium name="The Broad Institute Genomics Platform"/>
            <consortium name="The Broad Institute Genome Sequencing Center for Infectious Disease"/>
            <person name="Wu L."/>
            <person name="Ma J."/>
        </authorList>
    </citation>
    <scope>NUCLEOTIDE SEQUENCE [LARGE SCALE GENOMIC DNA]</scope>
    <source>
        <strain evidence="2">JCM 9092</strain>
    </source>
</reference>
<comment type="caution">
    <text evidence="1">The sequence shown here is derived from an EMBL/GenBank/DDBJ whole genome shotgun (WGS) entry which is preliminary data.</text>
</comment>
<organism evidence="1 2">
    <name type="scientific">Streptomyces rectiviolaceus</name>
    <dbReference type="NCBI Taxonomy" id="332591"/>
    <lineage>
        <taxon>Bacteria</taxon>
        <taxon>Bacillati</taxon>
        <taxon>Actinomycetota</taxon>
        <taxon>Actinomycetes</taxon>
        <taxon>Kitasatosporales</taxon>
        <taxon>Streptomycetaceae</taxon>
        <taxon>Streptomyces</taxon>
    </lineage>
</organism>
<evidence type="ECO:0000313" key="1">
    <source>
        <dbReference type="EMBL" id="GAA3097494.1"/>
    </source>
</evidence>
<dbReference type="EMBL" id="BAAAUG010000031">
    <property type="protein sequence ID" value="GAA3097494.1"/>
    <property type="molecule type" value="Genomic_DNA"/>
</dbReference>
<gene>
    <name evidence="1" type="ORF">GCM10010449_21120</name>
</gene>
<dbReference type="Proteomes" id="UP001501637">
    <property type="component" value="Unassembled WGS sequence"/>
</dbReference>